<evidence type="ECO:0000313" key="7">
    <source>
        <dbReference type="Proteomes" id="UP000583387"/>
    </source>
</evidence>
<dbReference type="Pfam" id="PF00126">
    <property type="entry name" value="HTH_1"/>
    <property type="match status" value="1"/>
</dbReference>
<dbReference type="PRINTS" id="PR00039">
    <property type="entry name" value="HTHLYSR"/>
</dbReference>
<dbReference type="InterPro" id="IPR000847">
    <property type="entry name" value="LysR_HTH_N"/>
</dbReference>
<dbReference type="RefSeq" id="WP_187669290.1">
    <property type="nucleotide sequence ID" value="NZ_CAJFCI010000012.1"/>
</dbReference>
<dbReference type="GO" id="GO:0003677">
    <property type="term" value="F:DNA binding"/>
    <property type="evidence" value="ECO:0007669"/>
    <property type="project" value="UniProtKB-KW"/>
</dbReference>
<dbReference type="FunFam" id="1.10.10.10:FF:000001">
    <property type="entry name" value="LysR family transcriptional regulator"/>
    <property type="match status" value="1"/>
</dbReference>
<dbReference type="Proteomes" id="UP000583387">
    <property type="component" value="Unassembled WGS sequence"/>
</dbReference>
<dbReference type="AlphaFoldDB" id="A0A7U7I769"/>
<evidence type="ECO:0000256" key="3">
    <source>
        <dbReference type="ARBA" id="ARBA00023125"/>
    </source>
</evidence>
<name>A0A7U7I769_9GAMM</name>
<keyword evidence="4" id="KW-0804">Transcription</keyword>
<evidence type="ECO:0000256" key="4">
    <source>
        <dbReference type="ARBA" id="ARBA00023163"/>
    </source>
</evidence>
<dbReference type="InterPro" id="IPR036388">
    <property type="entry name" value="WH-like_DNA-bd_sf"/>
</dbReference>
<dbReference type="EMBL" id="CAJFCI010000012">
    <property type="protein sequence ID" value="CAD5105895.1"/>
    <property type="molecule type" value="Genomic_DNA"/>
</dbReference>
<comment type="caution">
    <text evidence="6">The sequence shown here is derived from an EMBL/GenBank/DDBJ whole genome shotgun (WGS) entry which is preliminary data.</text>
</comment>
<evidence type="ECO:0000256" key="1">
    <source>
        <dbReference type="ARBA" id="ARBA00009437"/>
    </source>
</evidence>
<feature type="domain" description="HTH lysR-type" evidence="5">
    <location>
        <begin position="1"/>
        <end position="61"/>
    </location>
</feature>
<dbReference type="Gene3D" id="1.10.10.10">
    <property type="entry name" value="Winged helix-like DNA-binding domain superfamily/Winged helix DNA-binding domain"/>
    <property type="match status" value="1"/>
</dbReference>
<reference evidence="6 7" key="1">
    <citation type="submission" date="2020-08" db="EMBL/GenBank/DDBJ databases">
        <authorList>
            <person name="Criscuolo A."/>
        </authorList>
    </citation>
    <scope>NUCLEOTIDE SEQUENCE [LARGE SCALE GENOMIC DNA]</scope>
    <source>
        <strain evidence="6">CIP111764</strain>
    </source>
</reference>
<dbReference type="InterPro" id="IPR036390">
    <property type="entry name" value="WH_DNA-bd_sf"/>
</dbReference>
<keyword evidence="7" id="KW-1185">Reference proteome</keyword>
<sequence length="312" mass="34642">MRQDHLDGLVTFVYVAEHCSFTAASHQLGVSPSAVSQVIRSLEERTGVVLFNRTTRSVRLTEAGERFLERIKPLVLELSSAAEDLADSSNTPSGMLRLASTMPAYLTVLRPVLGGFFERYPAIDIEVSLDESRVDIVQEGFDAGIRLGWQVERDMVAVSVGPELAMQVVVSPEYLTRRGAPRHPRDLLEHDCIGYRQADNGVVERWLLDNGTESFHLAVKGRLICNDSAAVVSAALDGLGIAYLASGHIDHLVRSGRLVQVLEDWGRPAARYMVYFPDRRGISCKLRLFIDYLRGAVPDAQEIDWDIEPLQP</sequence>
<dbReference type="SUPFAM" id="SSF46785">
    <property type="entry name" value="Winged helix' DNA-binding domain"/>
    <property type="match status" value="1"/>
</dbReference>
<dbReference type="SUPFAM" id="SSF53850">
    <property type="entry name" value="Periplasmic binding protein-like II"/>
    <property type="match status" value="1"/>
</dbReference>
<evidence type="ECO:0000313" key="6">
    <source>
        <dbReference type="EMBL" id="CAD5105895.1"/>
    </source>
</evidence>
<dbReference type="PROSITE" id="PS50931">
    <property type="entry name" value="HTH_LYSR"/>
    <property type="match status" value="1"/>
</dbReference>
<evidence type="ECO:0000256" key="2">
    <source>
        <dbReference type="ARBA" id="ARBA00023015"/>
    </source>
</evidence>
<protein>
    <submittedName>
        <fullName evidence="6">HTH-type transcriptional regulator PgrR</fullName>
    </submittedName>
</protein>
<dbReference type="InterPro" id="IPR058163">
    <property type="entry name" value="LysR-type_TF_proteobact-type"/>
</dbReference>
<keyword evidence="3" id="KW-0238">DNA-binding</keyword>
<dbReference type="PANTHER" id="PTHR30537:SF5">
    <property type="entry name" value="HTH-TYPE TRANSCRIPTIONAL ACTIVATOR TTDR-RELATED"/>
    <property type="match status" value="1"/>
</dbReference>
<dbReference type="InterPro" id="IPR005119">
    <property type="entry name" value="LysR_subst-bd"/>
</dbReference>
<comment type="similarity">
    <text evidence="1">Belongs to the LysR transcriptional regulatory family.</text>
</comment>
<proteinExistence type="inferred from homology"/>
<keyword evidence="2" id="KW-0805">Transcription regulation</keyword>
<dbReference type="PANTHER" id="PTHR30537">
    <property type="entry name" value="HTH-TYPE TRANSCRIPTIONAL REGULATOR"/>
    <property type="match status" value="1"/>
</dbReference>
<dbReference type="Gene3D" id="3.40.190.290">
    <property type="match status" value="1"/>
</dbReference>
<dbReference type="Pfam" id="PF03466">
    <property type="entry name" value="LysR_substrate"/>
    <property type="match status" value="1"/>
</dbReference>
<organism evidence="6 7">
    <name type="scientific">Zestomonas carbonaria</name>
    <dbReference type="NCBI Taxonomy" id="2762745"/>
    <lineage>
        <taxon>Bacteria</taxon>
        <taxon>Pseudomonadati</taxon>
        <taxon>Pseudomonadota</taxon>
        <taxon>Gammaproteobacteria</taxon>
        <taxon>Pseudomonadales</taxon>
        <taxon>Pseudomonadaceae</taxon>
        <taxon>Zestomonas</taxon>
    </lineage>
</organism>
<gene>
    <name evidence="6" type="primary">pgrR_1</name>
    <name evidence="6" type="ORF">PSEWESI4_00152</name>
</gene>
<evidence type="ECO:0000259" key="5">
    <source>
        <dbReference type="PROSITE" id="PS50931"/>
    </source>
</evidence>
<accession>A0A7U7I769</accession>
<dbReference type="GO" id="GO:0003700">
    <property type="term" value="F:DNA-binding transcription factor activity"/>
    <property type="evidence" value="ECO:0007669"/>
    <property type="project" value="InterPro"/>
</dbReference>